<feature type="compositionally biased region" description="Polar residues" evidence="1">
    <location>
        <begin position="632"/>
        <end position="654"/>
    </location>
</feature>
<dbReference type="EMBL" id="JAACJO010000001">
    <property type="protein sequence ID" value="KAF5363909.1"/>
    <property type="molecule type" value="Genomic_DNA"/>
</dbReference>
<gene>
    <name evidence="2" type="ORF">D9756_000868</name>
</gene>
<proteinExistence type="predicted"/>
<dbReference type="OrthoDB" id="276151at2759"/>
<reference evidence="2 3" key="1">
    <citation type="journal article" date="2020" name="ISME J.">
        <title>Uncovering the hidden diversity of litter-decomposition mechanisms in mushroom-forming fungi.</title>
        <authorList>
            <person name="Floudas D."/>
            <person name="Bentzer J."/>
            <person name="Ahren D."/>
            <person name="Johansson T."/>
            <person name="Persson P."/>
            <person name="Tunlid A."/>
        </authorList>
    </citation>
    <scope>NUCLEOTIDE SEQUENCE [LARGE SCALE GENOMIC DNA]</scope>
    <source>
        <strain evidence="2 3">CBS 146.42</strain>
    </source>
</reference>
<evidence type="ECO:0000256" key="1">
    <source>
        <dbReference type="SAM" id="MobiDB-lite"/>
    </source>
</evidence>
<dbReference type="AlphaFoldDB" id="A0A8H5LNT6"/>
<sequence>MVHPRLQHALRSSLLAASSRRPATCARSSSTLAPHVTSYTPPTISEDNFIQNRIRALRRALVATDDPSRIWAHYTNFVNYFKYDALPLEIHRKVLRQCSIPPQALRVLAARHLLEGRKPEAPHMHEGRFQTVIRNIRALGHTPSLEDYHYILEQFAAVGHYVGSLQVYQEIIHLGLTPEPKTIGLFLQAVAHRLCLPILRAYRPRLTSQTRKILDELMSDMRKYNIPFTQYILDLALRIFKETVDKEGFDTLVKFAYGIDLSNPDCPPLEFLEGQSQSQPPTVIPLSTHALNTIIDTLGRFGDISRLIQAFEVLTQPLPQASQHLFSSFDDEEDFGVSVQVPSPPNFTLPFAEPNTTTYNMLLRHIGQANHAVLARHYIIQALRLDRQVNWDLGSQLKGGVPIEEIQAPQFSLNRKMLLSVFGHANRRKNLGLMRWLSEKLPKIQRFKRKDLEFYTEFQDRLGASPEPSEMDADAETVPPLPSDDFKTILPTLVQAPVAPSRKISFDAKNLGKAFDININDQSLPELPPPKMLDLDLHIRILTEDIKEISSFAKDLDDVLGRTFQRRKERLGRRVWRGQDIYLSDNDRREGISRTRWREIVHFRPRRALLRRGESIRTPFTKDIAPHLVQPDPQSQRSFSTHAGATADNETPSQLSTLVSKIRSLVSS</sequence>
<keyword evidence="3" id="KW-1185">Reference proteome</keyword>
<evidence type="ECO:0000313" key="3">
    <source>
        <dbReference type="Proteomes" id="UP000559027"/>
    </source>
</evidence>
<comment type="caution">
    <text evidence="2">The sequence shown here is derived from an EMBL/GenBank/DDBJ whole genome shotgun (WGS) entry which is preliminary data.</text>
</comment>
<organism evidence="2 3">
    <name type="scientific">Leucocoprinus leucothites</name>
    <dbReference type="NCBI Taxonomy" id="201217"/>
    <lineage>
        <taxon>Eukaryota</taxon>
        <taxon>Fungi</taxon>
        <taxon>Dikarya</taxon>
        <taxon>Basidiomycota</taxon>
        <taxon>Agaricomycotina</taxon>
        <taxon>Agaricomycetes</taxon>
        <taxon>Agaricomycetidae</taxon>
        <taxon>Agaricales</taxon>
        <taxon>Agaricineae</taxon>
        <taxon>Agaricaceae</taxon>
        <taxon>Leucocoprinus</taxon>
    </lineage>
</organism>
<name>A0A8H5LNT6_9AGAR</name>
<evidence type="ECO:0000313" key="2">
    <source>
        <dbReference type="EMBL" id="KAF5363909.1"/>
    </source>
</evidence>
<accession>A0A8H5LNT6</accession>
<protein>
    <submittedName>
        <fullName evidence="2">Uncharacterized protein</fullName>
    </submittedName>
</protein>
<feature type="region of interest" description="Disordered" evidence="1">
    <location>
        <begin position="621"/>
        <end position="654"/>
    </location>
</feature>
<dbReference type="Proteomes" id="UP000559027">
    <property type="component" value="Unassembled WGS sequence"/>
</dbReference>